<dbReference type="GO" id="GO:0003700">
    <property type="term" value="F:DNA-binding transcription factor activity"/>
    <property type="evidence" value="ECO:0007669"/>
    <property type="project" value="InterPro"/>
</dbReference>
<protein>
    <submittedName>
        <fullName evidence="2">ArsR family transcriptional regulator</fullName>
    </submittedName>
</protein>
<accession>A0A0F2TG81</accession>
<evidence type="ECO:0000313" key="2">
    <source>
        <dbReference type="EMBL" id="KJS62238.1"/>
    </source>
</evidence>
<organism evidence="2 3">
    <name type="scientific">Streptomyces rubellomurinus (strain ATCC 31215)</name>
    <dbReference type="NCBI Taxonomy" id="359131"/>
    <lineage>
        <taxon>Bacteria</taxon>
        <taxon>Bacillati</taxon>
        <taxon>Actinomycetota</taxon>
        <taxon>Actinomycetes</taxon>
        <taxon>Kitasatosporales</taxon>
        <taxon>Streptomycetaceae</taxon>
        <taxon>Streptomyces</taxon>
    </lineage>
</organism>
<dbReference type="Gene3D" id="1.10.10.10">
    <property type="entry name" value="Winged helix-like DNA-binding domain superfamily/Winged helix DNA-binding domain"/>
    <property type="match status" value="1"/>
</dbReference>
<comment type="caution">
    <text evidence="2">The sequence shown here is derived from an EMBL/GenBank/DDBJ whole genome shotgun (WGS) entry which is preliminary data.</text>
</comment>
<evidence type="ECO:0000259" key="1">
    <source>
        <dbReference type="SMART" id="SM00418"/>
    </source>
</evidence>
<reference evidence="2 3" key="1">
    <citation type="submission" date="2015-02" db="EMBL/GenBank/DDBJ databases">
        <authorList>
            <person name="Ju K.-S."/>
            <person name="Doroghazi J.R."/>
            <person name="Metcalf W."/>
        </authorList>
    </citation>
    <scope>NUCLEOTIDE SEQUENCE [LARGE SCALE GENOMIC DNA]</scope>
    <source>
        <strain evidence="2 3">ATCC 31215</strain>
    </source>
</reference>
<dbReference type="SMART" id="SM00418">
    <property type="entry name" value="HTH_ARSR"/>
    <property type="match status" value="1"/>
</dbReference>
<dbReference type="Proteomes" id="UP000033699">
    <property type="component" value="Unassembled WGS sequence"/>
</dbReference>
<dbReference type="PATRIC" id="fig|359131.3.peg.1685"/>
<dbReference type="OrthoDB" id="7945987at2"/>
<feature type="domain" description="HTH arsR-type" evidence="1">
    <location>
        <begin position="14"/>
        <end position="97"/>
    </location>
</feature>
<dbReference type="CDD" id="cd00090">
    <property type="entry name" value="HTH_ARSR"/>
    <property type="match status" value="1"/>
</dbReference>
<dbReference type="InterPro" id="IPR036388">
    <property type="entry name" value="WH-like_DNA-bd_sf"/>
</dbReference>
<proteinExistence type="predicted"/>
<dbReference type="RefSeq" id="WP_045694406.1">
    <property type="nucleotide sequence ID" value="NZ_JZKH01000015.1"/>
</dbReference>
<dbReference type="InterPro" id="IPR011991">
    <property type="entry name" value="ArsR-like_HTH"/>
</dbReference>
<dbReference type="InterPro" id="IPR036390">
    <property type="entry name" value="WH_DNA-bd_sf"/>
</dbReference>
<gene>
    <name evidence="2" type="ORF">VM95_10365</name>
</gene>
<dbReference type="SUPFAM" id="SSF46785">
    <property type="entry name" value="Winged helix' DNA-binding domain"/>
    <property type="match status" value="1"/>
</dbReference>
<dbReference type="InterPro" id="IPR001845">
    <property type="entry name" value="HTH_ArsR_DNA-bd_dom"/>
</dbReference>
<dbReference type="EMBL" id="JZKH01000015">
    <property type="protein sequence ID" value="KJS62238.1"/>
    <property type="molecule type" value="Genomic_DNA"/>
</dbReference>
<keyword evidence="3" id="KW-1185">Reference proteome</keyword>
<dbReference type="AlphaFoldDB" id="A0A0F2TG81"/>
<dbReference type="Pfam" id="PF12840">
    <property type="entry name" value="HTH_20"/>
    <property type="match status" value="1"/>
</dbReference>
<name>A0A0F2TG81_STRR3</name>
<evidence type="ECO:0000313" key="3">
    <source>
        <dbReference type="Proteomes" id="UP000033699"/>
    </source>
</evidence>
<sequence>MSRHDHRVQRLDAQSLLGIAHPLRMRLLSSLREHGPATASQLAGRLGESSGATSYHLRQLAAFGFVEDDPDRGTGRERWWRSAYDSTLVDDTSGMLDHADPQVRGAFHLYQQEVAAYHALEQASFLGSFQEWPAAWREASELSDFTMHLTARQARELVERLHSVITEYRTVAKETDGTQPFRVHLHAFPHPPAPPE</sequence>